<feature type="compositionally biased region" description="Basic and acidic residues" evidence="3">
    <location>
        <begin position="330"/>
        <end position="349"/>
    </location>
</feature>
<gene>
    <name evidence="4" type="ORF">CBR_g45402</name>
</gene>
<dbReference type="GO" id="GO:0005737">
    <property type="term" value="C:cytoplasm"/>
    <property type="evidence" value="ECO:0007669"/>
    <property type="project" value="UniProtKB-SubCell"/>
</dbReference>
<dbReference type="OMA" id="HCHLERI"/>
<evidence type="ECO:0000256" key="1">
    <source>
        <dbReference type="ARBA" id="ARBA00022614"/>
    </source>
</evidence>
<dbReference type="InterPro" id="IPR003591">
    <property type="entry name" value="Leu-rich_rpt_typical-subtyp"/>
</dbReference>
<dbReference type="AlphaFoldDB" id="A0A388LYN2"/>
<dbReference type="PANTHER" id="PTHR15454">
    <property type="entry name" value="NISCHARIN RELATED"/>
    <property type="match status" value="1"/>
</dbReference>
<feature type="compositionally biased region" description="Basic and acidic residues" evidence="3">
    <location>
        <begin position="361"/>
        <end position="388"/>
    </location>
</feature>
<evidence type="ECO:0008006" key="6">
    <source>
        <dbReference type="Google" id="ProtNLM"/>
    </source>
</evidence>
<feature type="compositionally biased region" description="Basic and acidic residues" evidence="3">
    <location>
        <begin position="272"/>
        <end position="281"/>
    </location>
</feature>
<feature type="region of interest" description="Disordered" evidence="3">
    <location>
        <begin position="267"/>
        <end position="414"/>
    </location>
</feature>
<keyword evidence="1" id="KW-0433">Leucine-rich repeat</keyword>
<dbReference type="Gene3D" id="3.80.10.10">
    <property type="entry name" value="Ribonuclease Inhibitor"/>
    <property type="match status" value="2"/>
</dbReference>
<proteinExistence type="predicted"/>
<evidence type="ECO:0000256" key="3">
    <source>
        <dbReference type="SAM" id="MobiDB-lite"/>
    </source>
</evidence>
<protein>
    <recommendedName>
        <fullName evidence="6">U2A'/phosphoprotein 32 family A C-terminal domain-containing protein</fullName>
    </recommendedName>
</protein>
<dbReference type="InterPro" id="IPR001611">
    <property type="entry name" value="Leu-rich_rpt"/>
</dbReference>
<dbReference type="PROSITE" id="PS51450">
    <property type="entry name" value="LRR"/>
    <property type="match status" value="2"/>
</dbReference>
<dbReference type="InterPro" id="IPR025875">
    <property type="entry name" value="Leu-rich_rpt_4"/>
</dbReference>
<dbReference type="STRING" id="69332.A0A388LYN2"/>
<dbReference type="SMART" id="SM00369">
    <property type="entry name" value="LRR_TYP"/>
    <property type="match status" value="5"/>
</dbReference>
<evidence type="ECO:0000256" key="2">
    <source>
        <dbReference type="ARBA" id="ARBA00022737"/>
    </source>
</evidence>
<organism evidence="4 5">
    <name type="scientific">Chara braunii</name>
    <name type="common">Braun's stonewort</name>
    <dbReference type="NCBI Taxonomy" id="69332"/>
    <lineage>
        <taxon>Eukaryota</taxon>
        <taxon>Viridiplantae</taxon>
        <taxon>Streptophyta</taxon>
        <taxon>Charophyceae</taxon>
        <taxon>Charales</taxon>
        <taxon>Characeae</taxon>
        <taxon>Chara</taxon>
    </lineage>
</organism>
<dbReference type="Proteomes" id="UP000265515">
    <property type="component" value="Unassembled WGS sequence"/>
</dbReference>
<name>A0A388LYN2_CHABU</name>
<dbReference type="SMART" id="SM00365">
    <property type="entry name" value="LRR_SD22"/>
    <property type="match status" value="5"/>
</dbReference>
<dbReference type="InterPro" id="IPR032675">
    <property type="entry name" value="LRR_dom_sf"/>
</dbReference>
<keyword evidence="2" id="KW-0677">Repeat</keyword>
<keyword evidence="5" id="KW-1185">Reference proteome</keyword>
<dbReference type="Pfam" id="PF13855">
    <property type="entry name" value="LRR_8"/>
    <property type="match status" value="1"/>
</dbReference>
<dbReference type="OrthoDB" id="1517790at2759"/>
<dbReference type="PANTHER" id="PTHR15454:SF56">
    <property type="entry name" value="PROTEIN PHOSPHATASE 1 REGULATORY SUBUNIT 7-RELATED"/>
    <property type="match status" value="1"/>
</dbReference>
<accession>A0A388LYN2</accession>
<dbReference type="SUPFAM" id="SSF52058">
    <property type="entry name" value="L domain-like"/>
    <property type="match status" value="1"/>
</dbReference>
<comment type="caution">
    <text evidence="4">The sequence shown here is derived from an EMBL/GenBank/DDBJ whole genome shotgun (WGS) entry which is preliminary data.</text>
</comment>
<sequence>MVRLTAAYVSSLQQDGDVEAIEKLDVSGRQISDIVDLDKCSRLTRLDISNNALASTSIASLKLCTELKWLSLAGNQLESLSGISSLSKLTVLNCSHNKLSAFGEVAGLTDLRALILNDNQIEVIARLDRLKKLDALVLSKNKIREIPKAIGKLSALSKLSLSYNRIQTLGSGLRTCILLEELRLAHNTIRALPLDLETNGNLRIVDMSSNRVQDWNDVQVLTKLSQLKQVSFRGNPVCNQDGYISKICGFLPNLEVLDGQRVRGRKRRAVKGHGEAAKDSAHCVTATAAGGGKSPPGNHIRLKKGNSDCDHEDDDGGEDDDNGGEDEEAQGDRKAGRSKERAKTRRDGLPGKVGGGAANLKEGEKREKTKEKEKEKEKKGEEREDLRSQVKKKSKLSGDQRRRGTEEELEEKPFISLVMAQNDAERWKVGGEEARGGGGGGGGAASGFGQAAGIASRSSRKDSSIAVLGSNGHNVRKTTPLAAFSAGEALDTIGLGGDSAWVDCSTTDSFVPVLRGTSEVKSQVVYNRWKKKSVSSVAT</sequence>
<feature type="compositionally biased region" description="Acidic residues" evidence="3">
    <location>
        <begin position="310"/>
        <end position="329"/>
    </location>
</feature>
<reference evidence="4 5" key="1">
    <citation type="journal article" date="2018" name="Cell">
        <title>The Chara Genome: Secondary Complexity and Implications for Plant Terrestrialization.</title>
        <authorList>
            <person name="Nishiyama T."/>
            <person name="Sakayama H."/>
            <person name="Vries J.D."/>
            <person name="Buschmann H."/>
            <person name="Saint-Marcoux D."/>
            <person name="Ullrich K.K."/>
            <person name="Haas F.B."/>
            <person name="Vanderstraeten L."/>
            <person name="Becker D."/>
            <person name="Lang D."/>
            <person name="Vosolsobe S."/>
            <person name="Rombauts S."/>
            <person name="Wilhelmsson P.K.I."/>
            <person name="Janitza P."/>
            <person name="Kern R."/>
            <person name="Heyl A."/>
            <person name="Rumpler F."/>
            <person name="Villalobos L.I.A.C."/>
            <person name="Clay J.M."/>
            <person name="Skokan R."/>
            <person name="Toyoda A."/>
            <person name="Suzuki Y."/>
            <person name="Kagoshima H."/>
            <person name="Schijlen E."/>
            <person name="Tajeshwar N."/>
            <person name="Catarino B."/>
            <person name="Hetherington A.J."/>
            <person name="Saltykova A."/>
            <person name="Bonnot C."/>
            <person name="Breuninger H."/>
            <person name="Symeonidi A."/>
            <person name="Radhakrishnan G.V."/>
            <person name="Van Nieuwerburgh F."/>
            <person name="Deforce D."/>
            <person name="Chang C."/>
            <person name="Karol K.G."/>
            <person name="Hedrich R."/>
            <person name="Ulvskov P."/>
            <person name="Glockner G."/>
            <person name="Delwiche C.F."/>
            <person name="Petrasek J."/>
            <person name="Van de Peer Y."/>
            <person name="Friml J."/>
            <person name="Beilby M."/>
            <person name="Dolan L."/>
            <person name="Kohara Y."/>
            <person name="Sugano S."/>
            <person name="Fujiyama A."/>
            <person name="Delaux P.-M."/>
            <person name="Quint M."/>
            <person name="TheiBen G."/>
            <person name="Hagemann M."/>
            <person name="Harholt J."/>
            <person name="Dunand C."/>
            <person name="Zachgo S."/>
            <person name="Langdale J."/>
            <person name="Maumus F."/>
            <person name="Straeten D.V.D."/>
            <person name="Gould S.B."/>
            <person name="Rensing S.A."/>
        </authorList>
    </citation>
    <scope>NUCLEOTIDE SEQUENCE [LARGE SCALE GENOMIC DNA]</scope>
    <source>
        <strain evidence="4 5">S276</strain>
    </source>
</reference>
<evidence type="ECO:0000313" key="5">
    <source>
        <dbReference type="Proteomes" id="UP000265515"/>
    </source>
</evidence>
<dbReference type="EMBL" id="BFEA01000608">
    <property type="protein sequence ID" value="GBG87342.1"/>
    <property type="molecule type" value="Genomic_DNA"/>
</dbReference>
<feature type="compositionally biased region" description="Basic and acidic residues" evidence="3">
    <location>
        <begin position="396"/>
        <end position="406"/>
    </location>
</feature>
<dbReference type="Gramene" id="GBG87342">
    <property type="protein sequence ID" value="GBG87342"/>
    <property type="gene ID" value="CBR_g45402"/>
</dbReference>
<evidence type="ECO:0000313" key="4">
    <source>
        <dbReference type="EMBL" id="GBG87342.1"/>
    </source>
</evidence>
<dbReference type="Pfam" id="PF12799">
    <property type="entry name" value="LRR_4"/>
    <property type="match status" value="1"/>
</dbReference>